<dbReference type="AlphaFoldDB" id="A0A9P8P1D1"/>
<name>A0A9P8P1D1_9ASCO</name>
<evidence type="ECO:0000313" key="2">
    <source>
        <dbReference type="Proteomes" id="UP000788993"/>
    </source>
</evidence>
<keyword evidence="2" id="KW-1185">Reference proteome</keyword>
<reference evidence="1" key="2">
    <citation type="submission" date="2021-01" db="EMBL/GenBank/DDBJ databases">
        <authorList>
            <person name="Schikora-Tamarit M.A."/>
        </authorList>
    </citation>
    <scope>NUCLEOTIDE SEQUENCE</scope>
    <source>
        <strain evidence="1">NCAIM Y.01608</strain>
    </source>
</reference>
<accession>A0A9P8P1D1</accession>
<comment type="caution">
    <text evidence="1">The sequence shown here is derived from an EMBL/GenBank/DDBJ whole genome shotgun (WGS) entry which is preliminary data.</text>
</comment>
<evidence type="ECO:0000313" key="1">
    <source>
        <dbReference type="EMBL" id="KAH3663176.1"/>
    </source>
</evidence>
<dbReference type="EMBL" id="JAEUBD010001266">
    <property type="protein sequence ID" value="KAH3663176.1"/>
    <property type="molecule type" value="Genomic_DNA"/>
</dbReference>
<gene>
    <name evidence="1" type="ORF">OGATHE_004752</name>
</gene>
<sequence length="168" mass="18989">MSLATEIAVLSELVDVLMSPESFNISAEDLFTHLNSTSRQPAGSDVTVRTIDFHSFLELGYKLTDTNMTVENLITLLSSNVYINNLSEIPIKRSDEYLPDLRFVIKNTFLLFITFFKRVGQPNPSVAGLVMLLNVSIVNKLIKILKALNPNIRLKSEGLLLKLMRYQR</sequence>
<dbReference type="Proteomes" id="UP000788993">
    <property type="component" value="Unassembled WGS sequence"/>
</dbReference>
<proteinExistence type="predicted"/>
<protein>
    <submittedName>
        <fullName evidence="1">Uncharacterized protein</fullName>
    </submittedName>
</protein>
<organism evidence="1 2">
    <name type="scientific">Ogataea polymorpha</name>
    <dbReference type="NCBI Taxonomy" id="460523"/>
    <lineage>
        <taxon>Eukaryota</taxon>
        <taxon>Fungi</taxon>
        <taxon>Dikarya</taxon>
        <taxon>Ascomycota</taxon>
        <taxon>Saccharomycotina</taxon>
        <taxon>Pichiomycetes</taxon>
        <taxon>Pichiales</taxon>
        <taxon>Pichiaceae</taxon>
        <taxon>Ogataea</taxon>
    </lineage>
</organism>
<reference evidence="1" key="1">
    <citation type="journal article" date="2021" name="Open Biol.">
        <title>Shared evolutionary footprints suggest mitochondrial oxidative damage underlies multiple complex I losses in fungi.</title>
        <authorList>
            <person name="Schikora-Tamarit M.A."/>
            <person name="Marcet-Houben M."/>
            <person name="Nosek J."/>
            <person name="Gabaldon T."/>
        </authorList>
    </citation>
    <scope>NUCLEOTIDE SEQUENCE</scope>
    <source>
        <strain evidence="1">NCAIM Y.01608</strain>
    </source>
</reference>